<keyword evidence="2" id="KW-0472">Membrane</keyword>
<feature type="compositionally biased region" description="Acidic residues" evidence="1">
    <location>
        <begin position="909"/>
        <end position="945"/>
    </location>
</feature>
<evidence type="ECO:0000256" key="2">
    <source>
        <dbReference type="SAM" id="Phobius"/>
    </source>
</evidence>
<organism evidence="3 4">
    <name type="scientific">Trametes pubescens</name>
    <name type="common">White-rot fungus</name>
    <dbReference type="NCBI Taxonomy" id="154538"/>
    <lineage>
        <taxon>Eukaryota</taxon>
        <taxon>Fungi</taxon>
        <taxon>Dikarya</taxon>
        <taxon>Basidiomycota</taxon>
        <taxon>Agaricomycotina</taxon>
        <taxon>Agaricomycetes</taxon>
        <taxon>Polyporales</taxon>
        <taxon>Polyporaceae</taxon>
        <taxon>Trametes</taxon>
    </lineage>
</organism>
<evidence type="ECO:0000313" key="3">
    <source>
        <dbReference type="EMBL" id="OJT04958.1"/>
    </source>
</evidence>
<dbReference type="STRING" id="154538.A0A1M2VBE7"/>
<protein>
    <recommendedName>
        <fullName evidence="5">CxC2-like cysteine cluster KDZ transposase-associated domain-containing protein</fullName>
    </recommendedName>
</protein>
<evidence type="ECO:0000256" key="1">
    <source>
        <dbReference type="SAM" id="MobiDB-lite"/>
    </source>
</evidence>
<dbReference type="InterPro" id="IPR040521">
    <property type="entry name" value="KDZ"/>
</dbReference>
<comment type="caution">
    <text evidence="3">The sequence shown here is derived from an EMBL/GenBank/DDBJ whole genome shotgun (WGS) entry which is preliminary data.</text>
</comment>
<evidence type="ECO:0000313" key="4">
    <source>
        <dbReference type="Proteomes" id="UP000184267"/>
    </source>
</evidence>
<dbReference type="AlphaFoldDB" id="A0A1M2VBE7"/>
<dbReference type="Pfam" id="PF18758">
    <property type="entry name" value="KDZ"/>
    <property type="match status" value="1"/>
</dbReference>
<sequence length="945" mass="107489">MSEKRRRTSTPTFKPIGQRDQVQAAADLTRRKRKITVARSLRNGRIGGKQNITAEPTAGPSASLQEADPPQASSSHIDTDVQMLDSGVGPNLTPHRDSDSGETNANTEKVSKRKRANAAHRYKQFCHTLRLWRHLRQLKRGGRGHDPAGASATAPGSLAVVCPACPHPEKNLPPNWDLTPPEKLFVDSLAATLPCTDTPPDRWLYTLYLMMDANFRCRCKDRGLDDVSLAPGWSYYVDQKKFQDYLQNDCGFETEQNTCSAEHNAILKANLRKEGYVASGIGAVLCARHAFFRPNGVGDLHLGEKFPYMDFFLISTLLGVILFLLVISYDIACQYCRKFERRVARNFPDEMRPNLEDVNVRWMIPKNHIAVHGPNHSRYSLNFNDKVGRTYGEGIESSWSHLNPASMSTREMALATRHEVLDDHMAAWNWQKVIGLADHLLRSLKTARKMARKQRATFDDFSATFEPNVVQEWSRLVEAWCADPGSVADPFEEPQANIRCTQVHIEFAKEEANLAALQDLPQLDMTPGVFMQVGLELEELQRTLRSKAPSRHSDKDLVDLLQQRNSLRRRLHLWVETQHVYMPAVVQLRIQTNTVLPLLPDESPPDGNPDDENIDTVNPEEIALWLPSAVPEALRMGDFTRRLVDLERRLRLAQIDDSLSEIRRVRRMLMGISEFKRLHISGTGNRANMRSRTVYSNFLRKQARAADRYRSAYRALSSLDPDGTWRHTFRELLDSHLTGPGPVKKGPGEGSREVSWIWIVQRQENVDDPEEARQYNDSMRAEWARSKARAERWEEEVELLIEEMRRVLAFFEYESDWWLGIVDRRAKFPLRIPTPFDIIDGVCAYAYRQAETRRALVVKLARLWLPRLREYAIETDWTSQYEGLLVTAKASTVRGVQSVRTSGEYALSESDDDDHDGGGGDDDYGGGGDDDYGDDGDVDYGDYDN</sequence>
<name>A0A1M2VBE7_TRAPU</name>
<proteinExistence type="predicted"/>
<reference evidence="3 4" key="1">
    <citation type="submission" date="2016-10" db="EMBL/GenBank/DDBJ databases">
        <title>Genome sequence of the basidiomycete white-rot fungus Trametes pubescens.</title>
        <authorList>
            <person name="Makela M.R."/>
            <person name="Granchi Z."/>
            <person name="Peng M."/>
            <person name="De Vries R.P."/>
            <person name="Grigoriev I."/>
            <person name="Riley R."/>
            <person name="Hilden K."/>
        </authorList>
    </citation>
    <scope>NUCLEOTIDE SEQUENCE [LARGE SCALE GENOMIC DNA]</scope>
    <source>
        <strain evidence="3 4">FBCC735</strain>
    </source>
</reference>
<feature type="region of interest" description="Disordered" evidence="1">
    <location>
        <begin position="1"/>
        <end position="118"/>
    </location>
</feature>
<keyword evidence="2" id="KW-0812">Transmembrane</keyword>
<dbReference type="Proteomes" id="UP000184267">
    <property type="component" value="Unassembled WGS sequence"/>
</dbReference>
<gene>
    <name evidence="3" type="ORF">TRAPUB_4239</name>
</gene>
<feature type="region of interest" description="Disordered" evidence="1">
    <location>
        <begin position="901"/>
        <end position="945"/>
    </location>
</feature>
<feature type="compositionally biased region" description="Polar residues" evidence="1">
    <location>
        <begin position="50"/>
        <end position="64"/>
    </location>
</feature>
<keyword evidence="4" id="KW-1185">Reference proteome</keyword>
<keyword evidence="2" id="KW-1133">Transmembrane helix</keyword>
<feature type="transmembrane region" description="Helical" evidence="2">
    <location>
        <begin position="311"/>
        <end position="332"/>
    </location>
</feature>
<accession>A0A1M2VBE7</accession>
<evidence type="ECO:0008006" key="5">
    <source>
        <dbReference type="Google" id="ProtNLM"/>
    </source>
</evidence>
<dbReference type="OMA" id="YSANEDY"/>
<dbReference type="EMBL" id="MNAD01001500">
    <property type="protein sequence ID" value="OJT04958.1"/>
    <property type="molecule type" value="Genomic_DNA"/>
</dbReference>
<dbReference type="OrthoDB" id="2737640at2759"/>